<gene>
    <name evidence="5" type="ORF">UR19_C0004G0054</name>
</gene>
<dbReference type="SUPFAM" id="SSF49265">
    <property type="entry name" value="Fibronectin type III"/>
    <property type="match status" value="1"/>
</dbReference>
<dbReference type="PANTHER" id="PTHR46682:SF1">
    <property type="entry name" value="ADHESION G-PROTEIN COUPLED RECEPTOR V1"/>
    <property type="match status" value="1"/>
</dbReference>
<feature type="domain" description="Fibronectin type-III" evidence="4">
    <location>
        <begin position="1932"/>
        <end position="2024"/>
    </location>
</feature>
<dbReference type="EMBL" id="LBOG01000004">
    <property type="protein sequence ID" value="KKP30146.1"/>
    <property type="molecule type" value="Genomic_DNA"/>
</dbReference>
<dbReference type="PROSITE" id="PS50853">
    <property type="entry name" value="FN3"/>
    <property type="match status" value="2"/>
</dbReference>
<keyword evidence="2" id="KW-0677">Repeat</keyword>
<evidence type="ECO:0000313" key="6">
    <source>
        <dbReference type="Proteomes" id="UP000034934"/>
    </source>
</evidence>
<dbReference type="InterPro" id="IPR003644">
    <property type="entry name" value="Calx_beta"/>
</dbReference>
<accession>A0A0F9YUL9</accession>
<dbReference type="InterPro" id="IPR003961">
    <property type="entry name" value="FN3_dom"/>
</dbReference>
<dbReference type="GO" id="GO:0046872">
    <property type="term" value="F:metal ion binding"/>
    <property type="evidence" value="ECO:0007669"/>
    <property type="project" value="InterPro"/>
</dbReference>
<dbReference type="Proteomes" id="UP000034934">
    <property type="component" value="Unassembled WGS sequence"/>
</dbReference>
<keyword evidence="3" id="KW-0106">Calcium</keyword>
<dbReference type="CDD" id="cd00063">
    <property type="entry name" value="FN3"/>
    <property type="match status" value="2"/>
</dbReference>
<comment type="caution">
    <text evidence="5">The sequence shown here is derived from an EMBL/GenBank/DDBJ whole genome shotgun (WGS) entry which is preliminary data.</text>
</comment>
<dbReference type="Pfam" id="PF19078">
    <property type="entry name" value="Big_12"/>
    <property type="match status" value="1"/>
</dbReference>
<dbReference type="Pfam" id="PF03160">
    <property type="entry name" value="Calx-beta"/>
    <property type="match status" value="1"/>
</dbReference>
<organism evidence="5 6">
    <name type="scientific">Candidatus Nomurabacteria bacterium GW2011_GWF1_31_48</name>
    <dbReference type="NCBI Taxonomy" id="1618767"/>
    <lineage>
        <taxon>Bacteria</taxon>
        <taxon>Candidatus Nomuraibacteriota</taxon>
    </lineage>
</organism>
<dbReference type="InterPro" id="IPR026919">
    <property type="entry name" value="ADGRV1"/>
</dbReference>
<dbReference type="GO" id="GO:0003993">
    <property type="term" value="F:acid phosphatase activity"/>
    <property type="evidence" value="ECO:0007669"/>
    <property type="project" value="InterPro"/>
</dbReference>
<evidence type="ECO:0000259" key="4">
    <source>
        <dbReference type="PROSITE" id="PS50853"/>
    </source>
</evidence>
<dbReference type="PATRIC" id="fig|1618767.3.peg.553"/>
<name>A0A0F9YUL9_9BACT</name>
<dbReference type="SMART" id="SM00060">
    <property type="entry name" value="FN3"/>
    <property type="match status" value="4"/>
</dbReference>
<proteinExistence type="predicted"/>
<reference evidence="5 6" key="1">
    <citation type="journal article" date="2015" name="Nature">
        <title>rRNA introns, odd ribosomes, and small enigmatic genomes across a large radiation of phyla.</title>
        <authorList>
            <person name="Brown C.T."/>
            <person name="Hug L.A."/>
            <person name="Thomas B.C."/>
            <person name="Sharon I."/>
            <person name="Castelle C.J."/>
            <person name="Singh A."/>
            <person name="Wilkins M.J."/>
            <person name="Williams K.H."/>
            <person name="Banfield J.F."/>
        </authorList>
    </citation>
    <scope>NUCLEOTIDE SEQUENCE [LARGE SCALE GENOMIC DNA]</scope>
</reference>
<evidence type="ECO:0000256" key="1">
    <source>
        <dbReference type="ARBA" id="ARBA00022729"/>
    </source>
</evidence>
<dbReference type="InterPro" id="IPR038081">
    <property type="entry name" value="CalX-like_sf"/>
</dbReference>
<feature type="domain" description="Fibronectin type-III" evidence="4">
    <location>
        <begin position="1714"/>
        <end position="1802"/>
    </location>
</feature>
<protein>
    <submittedName>
        <fullName evidence="5">Calx-beta domain-containing protein</fullName>
    </submittedName>
</protein>
<dbReference type="GO" id="GO:0004930">
    <property type="term" value="F:G protein-coupled receptor activity"/>
    <property type="evidence" value="ECO:0007669"/>
    <property type="project" value="InterPro"/>
</dbReference>
<dbReference type="InterPro" id="IPR044048">
    <property type="entry name" value="Big_12"/>
</dbReference>
<dbReference type="SUPFAM" id="SSF141072">
    <property type="entry name" value="CalX-like"/>
    <property type="match status" value="3"/>
</dbReference>
<dbReference type="InterPro" id="IPR032179">
    <property type="entry name" value="Cry22Aa_Ig-like"/>
</dbReference>
<sequence length="2151" mass="226644">GSTYVDGVATVSLSATTDTAGNASSAPTNATFNIDTSGPTVVMTSETSDPTNGNIDVTATFNESVSDFVIGDITITNGTAGTFAGSGTTYTFVVTPTADGTVSVDIAGGVATDALGNVNSVATQLNRTYDNTVPLSSTITAICSVAGNGCTTPGQSVSPQETYSVQSILGTATDNVGGSGIDSVQISIKDTDVSVDKWYSGTSFTDATETYITTTGTNTWSFDSSTVPLVINHIYLIHIKSIDSALNEESPVQALSFKFVNSPPVVSNITASMALSGVVTVGYDVTDVESSQTTNYLYYLVDATLNETITSGATTLTVSDATHLPSSGTILIDDEMISYASKSENDLQTLTRGALSTIAFAHTTGASIYLYASSATGTGIGLSNIGTGKVISWTAATDADGYENATETIKVVVNDGSTGSMIGSLVSSAFIFDAKKPTAIITFDAGSAGVVDSAIITIPIPTDISAIEYLITDGASEADVTTTGWTSITSSTTIPWTFDSDVEIKTLKYQFRDAYGNTTDEVSTSTLSPILATSFLVQDTSNITIPSYDMYIGWKALDDTTGFASYNLEYATSTDNVTYGSYASVGDGMSNPVTNYYVHRNLDSTKFYRYRLGVVGTDENTSVRAGAYTTAKPDGVQNYGEGGGGSVATASKVENVVPTQETNKDVTVTYRLTDASLSQKINPSYDARIFYNIGITLPSNAYSGGNLTVSDASKLQSSGYIQVNNEVIYYTGKTGNTLTGLTRGTWPIAPRATRQNLTFFAGTPVWVIANTTTPTTITNSTISSGQDGSIGWTIYDESALVGSSYSNVGIRVLVHDNQDPGSGPVSSQNDYSENGILNTFDLTVPAIAFNSTASSDLESVASATFGITLARAYPFNSTVDYTISGTATGGGSDYTLASGTATITAGQTTASVSVTIVDDSLEENNETIIITLSNPINSILGSNTIYTYTITDDDDAPTIAFDTTTSSGLESVTSIDIPITLSAVSGSDTTVDYTVSGGTATSGGTDYTLATSGTVTISTGQTTANISVTVVDDLVFESSETIEITLSNPNNSILGTNTIHTYTITDDDTASTIAFDTTTSSGLESVTSVTIPVSLSIASYQDIAVDYTVSGGTATSGGTDYTLATSGTVTISAGQTTANISVTVVDDSLVESNETIIITLSNPSNSTLGTNITHTYTITNNENDTTPPVITILGDNPMSVIKDNVYSELGATALDEVDGATEVTTSGVVVTSVVDSYVVTYSSTDLVGNTSIETRTVNVVLSDTYNITASAGANGTISPLGITAVPSTTNQIYTITPDEGYGVDTLTIDGVQIASALSYTFSNVIATHSIAVTFTDNPDTTVPVITILGDNPISVVKGETYVDPGATATDNIDGDITSSITTTGSINTSAISSYSITYRVVDVAKNSATATRTVNIVYADTYNVTASAGANGTISPLGVTAVPSTTNQIYTITPDEGYQISSLIVDDVSLIVAETYTFTNVVDAHTINVAFSSLESNPPIITLSGDNPMTVDKGDVFVDPGATAVSSISGDSLDVTVIGTISTASASTGNTITYLATDVDGSTATETRTVNVIDSSPPIITEISVPVITTNAAAIVWTTDEPATSQISYGTEAGVLDHTTVLDSTLSIYHVVTLSSSTLDDQGFDNTLVENIPYFFVVKSSDSSNNLAQSSEETFSTIPVVTVTRTRVIVNDYTTNNPDNDNVSMFIPDTTAPLISNIEISDITPFQALVSFDTDEDTLSFVEYGKDTGYGDNSANNVWSKKHTIKLGGLRLGTDYHIKVTVVDKSGNATFAEDKIFKTKFFTEDVSDLKSIENIEQFQEEIEATIESILPSLIPPFIDKPVVSDITESSVVVTFRTNIKSYPVLSYATDSNYDQTRTNPYDGEMSDTSEKRVSHTMSLIGLKPNTKYHVMAKAYSLPQVVGKSEDLTFTTAASKIQGSIIDVKKDMFTVVWTTDDPTSSIIEYKNMQTGRVSRIIDDVLNNSHSVRIENLSPGTLYRVNISGINEKNNLVESSSPLNVKTSVDNNAPEISNLKVNSTLVSGRTDKVQTIISWQTDEPSTSSVYYEEGSGSLDKVLSNKQEEKEFTKNHVVILSSFKPGTVYRFTIESIDDANNVSKPPVRTIITPRKIESIVDVILKNFNETFNFINNVK</sequence>
<feature type="non-terminal residue" evidence="5">
    <location>
        <position position="1"/>
    </location>
</feature>
<dbReference type="Gene3D" id="2.60.40.2030">
    <property type="match status" value="3"/>
</dbReference>
<dbReference type="InterPro" id="IPR008963">
    <property type="entry name" value="Purple_acid_Pase-like_N"/>
</dbReference>
<evidence type="ECO:0000256" key="3">
    <source>
        <dbReference type="ARBA" id="ARBA00022837"/>
    </source>
</evidence>
<dbReference type="Gene3D" id="2.60.40.10">
    <property type="entry name" value="Immunoglobulins"/>
    <property type="match status" value="5"/>
</dbReference>
<dbReference type="InterPro" id="IPR036116">
    <property type="entry name" value="FN3_sf"/>
</dbReference>
<dbReference type="PANTHER" id="PTHR46682">
    <property type="entry name" value="ADHESION G-PROTEIN COUPLED RECEPTOR V1"/>
    <property type="match status" value="1"/>
</dbReference>
<dbReference type="SMART" id="SM00237">
    <property type="entry name" value="Calx_beta"/>
    <property type="match status" value="3"/>
</dbReference>
<evidence type="ECO:0000313" key="5">
    <source>
        <dbReference type="EMBL" id="KKP30146.1"/>
    </source>
</evidence>
<dbReference type="SUPFAM" id="SSF49363">
    <property type="entry name" value="Purple acid phosphatase, N-terminal domain"/>
    <property type="match status" value="1"/>
</dbReference>
<keyword evidence="1" id="KW-0732">Signal</keyword>
<dbReference type="InterPro" id="IPR013783">
    <property type="entry name" value="Ig-like_fold"/>
</dbReference>
<dbReference type="Pfam" id="PF16403">
    <property type="entry name" value="Bact_surface_Ig-like"/>
    <property type="match status" value="3"/>
</dbReference>
<dbReference type="GO" id="GO:0016020">
    <property type="term" value="C:membrane"/>
    <property type="evidence" value="ECO:0007669"/>
    <property type="project" value="InterPro"/>
</dbReference>
<evidence type="ECO:0000256" key="2">
    <source>
        <dbReference type="ARBA" id="ARBA00022737"/>
    </source>
</evidence>
<dbReference type="Gene3D" id="2.60.40.380">
    <property type="entry name" value="Purple acid phosphatase-like, N-terminal"/>
    <property type="match status" value="1"/>
</dbReference>